<feature type="transmembrane region" description="Helical" evidence="7">
    <location>
        <begin position="324"/>
        <end position="348"/>
    </location>
</feature>
<feature type="transmembrane region" description="Helical" evidence="7">
    <location>
        <begin position="446"/>
        <end position="469"/>
    </location>
</feature>
<keyword evidence="3 7" id="KW-0812">Transmembrane</keyword>
<comment type="subcellular location">
    <subcellularLocation>
        <location evidence="1">Cell membrane</location>
        <topology evidence="1">Multi-pass membrane protein</topology>
    </subcellularLocation>
</comment>
<dbReference type="GO" id="GO:0005886">
    <property type="term" value="C:plasma membrane"/>
    <property type="evidence" value="ECO:0007669"/>
    <property type="project" value="UniProtKB-SubCell"/>
</dbReference>
<feature type="transmembrane region" description="Helical" evidence="7">
    <location>
        <begin position="490"/>
        <end position="515"/>
    </location>
</feature>
<keyword evidence="4 7" id="KW-1133">Transmembrane helix</keyword>
<evidence type="ECO:0000313" key="9">
    <source>
        <dbReference type="EMBL" id="MBB2892836.1"/>
    </source>
</evidence>
<feature type="transmembrane region" description="Helical" evidence="7">
    <location>
        <begin position="782"/>
        <end position="804"/>
    </location>
</feature>
<dbReference type="EMBL" id="JACHVQ010000002">
    <property type="protein sequence ID" value="MBB2892836.1"/>
    <property type="molecule type" value="Genomic_DNA"/>
</dbReference>
<evidence type="ECO:0000256" key="4">
    <source>
        <dbReference type="ARBA" id="ARBA00022989"/>
    </source>
</evidence>
<keyword evidence="10" id="KW-1185">Reference proteome</keyword>
<feature type="transmembrane region" description="Helical" evidence="7">
    <location>
        <begin position="368"/>
        <end position="393"/>
    </location>
</feature>
<dbReference type="PANTHER" id="PTHR30572:SF4">
    <property type="entry name" value="ABC TRANSPORTER PERMEASE YTRF"/>
    <property type="match status" value="1"/>
</dbReference>
<evidence type="ECO:0000313" key="10">
    <source>
        <dbReference type="Proteomes" id="UP000559182"/>
    </source>
</evidence>
<sequence>MTRLATIARGHRPGHAVVFAVAVCLLVATGVAEPLLTRSLSSGLIREHAIAQGVAGGEVVISSANSSVQQMLDTEAVVDRRVKAVVGPPTESMSTVIDPPAAGVLVRLQTTYNQCAHVRIIRGRCPQGRNEVIVSSKAAAVGGAAFTVGARLPAETTGGGAGPGMKMRIVGIFTSSGSDPFWAGTNVAAYVPPLPLPARPVPAEYWLTSDATFADGLDSGVHTSISYPVLTTHLTPQSLPAAVKGLAVSQRKFGAGVTVTEPLSAINSGTRRDVRQMGQILPFLLVQLGVVLLILLLQVTSFFATSRRPEAAVLKMRGNGTAGVLRFGAVEFLPAYTAGILGGIVVAYTVDALVRHLWLPGHVATQWVWSTVWIAAAMAVPVALVWVLCWSGMAREPISSLLRARRPRRRGVRLSMPTAVLGTLCVAGVVLTVTRNLTGAAVQVTPVLVAGLAAIVVGIVLTPIAGRWLRRQLAHRRASMALSVAQLGRRSGVVVAVTTLVISTALLTLSASIFARGADNRAARAAANLGTPAVISVTPGLIAVPPKAFVKAVESADPQHHYFSAAVGVGAISQGGTGVLGVRPTDLQRMGLRTGLRDQVPWSALHGADGSAPVTRALVATWTTRSAVGSTVDAPTMTEDDHPYRVTGAVPYIPGVGAHTIVVDLATLLKHGHRWDNVSYQVFSTTTDPRRVATLDRAIKKVGFSGIAVRSLHAVRSRYDATATGWATRLSILISALAVLAGAISVVLVAVASRDDRRRDLRALRTGGVPRTVLRRATVLEFVLLALVGSVAGAVTAPIAAWLAGPTMLWWSTPPAQPVTRTGFQWQVGGSSAIALIVLLAVIGGVFGVQLARSAEADTDQDGLR</sequence>
<dbReference type="Proteomes" id="UP000559182">
    <property type="component" value="Unassembled WGS sequence"/>
</dbReference>
<gene>
    <name evidence="9" type="ORF">FHU39_002854</name>
</gene>
<keyword evidence="2" id="KW-1003">Cell membrane</keyword>
<evidence type="ECO:0000256" key="3">
    <source>
        <dbReference type="ARBA" id="ARBA00022692"/>
    </source>
</evidence>
<accession>A0A839NB33</accession>
<proteinExistence type="inferred from homology"/>
<evidence type="ECO:0000256" key="5">
    <source>
        <dbReference type="ARBA" id="ARBA00023136"/>
    </source>
</evidence>
<dbReference type="Pfam" id="PF02687">
    <property type="entry name" value="FtsX"/>
    <property type="match status" value="1"/>
</dbReference>
<dbReference type="RefSeq" id="WP_183321231.1">
    <property type="nucleotide sequence ID" value="NZ_JACHVQ010000002.1"/>
</dbReference>
<organism evidence="9 10">
    <name type="scientific">Flexivirga oryzae</name>
    <dbReference type="NCBI Taxonomy" id="1794944"/>
    <lineage>
        <taxon>Bacteria</taxon>
        <taxon>Bacillati</taxon>
        <taxon>Actinomycetota</taxon>
        <taxon>Actinomycetes</taxon>
        <taxon>Micrococcales</taxon>
        <taxon>Dermacoccaceae</taxon>
        <taxon>Flexivirga</taxon>
    </lineage>
</organism>
<feature type="transmembrane region" description="Helical" evidence="7">
    <location>
        <begin position="280"/>
        <end position="303"/>
    </location>
</feature>
<protein>
    <recommendedName>
        <fullName evidence="8">ABC3 transporter permease C-terminal domain-containing protein</fullName>
    </recommendedName>
</protein>
<dbReference type="GO" id="GO:0022857">
    <property type="term" value="F:transmembrane transporter activity"/>
    <property type="evidence" value="ECO:0007669"/>
    <property type="project" value="TreeGrafter"/>
</dbReference>
<keyword evidence="5 7" id="KW-0472">Membrane</keyword>
<evidence type="ECO:0000256" key="2">
    <source>
        <dbReference type="ARBA" id="ARBA00022475"/>
    </source>
</evidence>
<dbReference type="InterPro" id="IPR050250">
    <property type="entry name" value="Macrolide_Exporter_MacB"/>
</dbReference>
<dbReference type="InterPro" id="IPR003838">
    <property type="entry name" value="ABC3_permease_C"/>
</dbReference>
<feature type="domain" description="ABC3 transporter permease C-terminal" evidence="8">
    <location>
        <begin position="732"/>
        <end position="846"/>
    </location>
</feature>
<name>A0A839NB33_9MICO</name>
<feature type="transmembrane region" description="Helical" evidence="7">
    <location>
        <begin position="730"/>
        <end position="752"/>
    </location>
</feature>
<comment type="similarity">
    <text evidence="6">Belongs to the ABC-4 integral membrane protein family.</text>
</comment>
<feature type="transmembrane region" description="Helical" evidence="7">
    <location>
        <begin position="824"/>
        <end position="849"/>
    </location>
</feature>
<dbReference type="PANTHER" id="PTHR30572">
    <property type="entry name" value="MEMBRANE COMPONENT OF TRANSPORTER-RELATED"/>
    <property type="match status" value="1"/>
</dbReference>
<comment type="caution">
    <text evidence="9">The sequence shown here is derived from an EMBL/GenBank/DDBJ whole genome shotgun (WGS) entry which is preliminary data.</text>
</comment>
<evidence type="ECO:0000256" key="1">
    <source>
        <dbReference type="ARBA" id="ARBA00004651"/>
    </source>
</evidence>
<evidence type="ECO:0000259" key="8">
    <source>
        <dbReference type="Pfam" id="PF02687"/>
    </source>
</evidence>
<dbReference type="AlphaFoldDB" id="A0A839NB33"/>
<reference evidence="9 10" key="1">
    <citation type="submission" date="2020-08" db="EMBL/GenBank/DDBJ databases">
        <title>Sequencing the genomes of 1000 actinobacteria strains.</title>
        <authorList>
            <person name="Klenk H.-P."/>
        </authorList>
    </citation>
    <scope>NUCLEOTIDE SEQUENCE [LARGE SCALE GENOMIC DNA]</scope>
    <source>
        <strain evidence="9 10">DSM 105369</strain>
    </source>
</reference>
<evidence type="ECO:0000256" key="6">
    <source>
        <dbReference type="ARBA" id="ARBA00038076"/>
    </source>
</evidence>
<evidence type="ECO:0000256" key="7">
    <source>
        <dbReference type="SAM" id="Phobius"/>
    </source>
</evidence>
<feature type="transmembrane region" description="Helical" evidence="7">
    <location>
        <begin position="414"/>
        <end position="434"/>
    </location>
</feature>